<evidence type="ECO:0000313" key="2">
    <source>
        <dbReference type="Proteomes" id="UP001273166"/>
    </source>
</evidence>
<keyword evidence="2" id="KW-1185">Reference proteome</keyword>
<reference evidence="1" key="1">
    <citation type="journal article" date="2023" name="Mol. Phylogenet. Evol.">
        <title>Genome-scale phylogeny and comparative genomics of the fungal order Sordariales.</title>
        <authorList>
            <person name="Hensen N."/>
            <person name="Bonometti L."/>
            <person name="Westerberg I."/>
            <person name="Brannstrom I.O."/>
            <person name="Guillou S."/>
            <person name="Cros-Aarteil S."/>
            <person name="Calhoun S."/>
            <person name="Haridas S."/>
            <person name="Kuo A."/>
            <person name="Mondo S."/>
            <person name="Pangilinan J."/>
            <person name="Riley R."/>
            <person name="LaButti K."/>
            <person name="Andreopoulos B."/>
            <person name="Lipzen A."/>
            <person name="Chen C."/>
            <person name="Yan M."/>
            <person name="Daum C."/>
            <person name="Ng V."/>
            <person name="Clum A."/>
            <person name="Steindorff A."/>
            <person name="Ohm R.A."/>
            <person name="Martin F."/>
            <person name="Silar P."/>
            <person name="Natvig D.O."/>
            <person name="Lalanne C."/>
            <person name="Gautier V."/>
            <person name="Ament-Velasquez S.L."/>
            <person name="Kruys A."/>
            <person name="Hutchinson M.I."/>
            <person name="Powell A.J."/>
            <person name="Barry K."/>
            <person name="Miller A.N."/>
            <person name="Grigoriev I.V."/>
            <person name="Debuchy R."/>
            <person name="Gladieux P."/>
            <person name="Hiltunen Thoren M."/>
            <person name="Johannesson H."/>
        </authorList>
    </citation>
    <scope>NUCLEOTIDE SEQUENCE</scope>
    <source>
        <strain evidence="1">CBS 333.67</strain>
    </source>
</reference>
<dbReference type="EMBL" id="JAUDZG010000007">
    <property type="protein sequence ID" value="KAK3302714.1"/>
    <property type="molecule type" value="Genomic_DNA"/>
</dbReference>
<gene>
    <name evidence="1" type="ORF">B0T15DRAFT_562708</name>
</gene>
<dbReference type="AlphaFoldDB" id="A0AAJ0GMJ7"/>
<dbReference type="Proteomes" id="UP001273166">
    <property type="component" value="Unassembled WGS sequence"/>
</dbReference>
<protein>
    <submittedName>
        <fullName evidence="1">Uncharacterized protein</fullName>
    </submittedName>
</protein>
<dbReference type="RefSeq" id="XP_062718494.1">
    <property type="nucleotide sequence ID" value="XM_062870589.1"/>
</dbReference>
<organism evidence="1 2">
    <name type="scientific">Chaetomium strumarium</name>
    <dbReference type="NCBI Taxonomy" id="1170767"/>
    <lineage>
        <taxon>Eukaryota</taxon>
        <taxon>Fungi</taxon>
        <taxon>Dikarya</taxon>
        <taxon>Ascomycota</taxon>
        <taxon>Pezizomycotina</taxon>
        <taxon>Sordariomycetes</taxon>
        <taxon>Sordariomycetidae</taxon>
        <taxon>Sordariales</taxon>
        <taxon>Chaetomiaceae</taxon>
        <taxon>Chaetomium</taxon>
    </lineage>
</organism>
<accession>A0AAJ0GMJ7</accession>
<evidence type="ECO:0000313" key="1">
    <source>
        <dbReference type="EMBL" id="KAK3302714.1"/>
    </source>
</evidence>
<dbReference type="GeneID" id="87889418"/>
<name>A0AAJ0GMJ7_9PEZI</name>
<sequence>MQWTAVKVASQILRHHHGVTACVIGDLALTYYNAPGKHNVSELELCVPDSSVNAAPGLLCSTGLFEPADLRKESAVDIQLHMRLCMSKYRLHFPSLRTTGWTEPLVLILLPASFFGLGRIEDLLVKWPEGRSFHLSKYLLAEGLGQNDIERISFPRLKPLITWLGKSYLYTNDGYERHPLQDLVDGLNLDEVWIQNHLQDANPALAALLKGFIRTKRERIYMYGSDNTVTRFIKDEKEAEDVKRIPGYE</sequence>
<reference evidence="1" key="2">
    <citation type="submission" date="2023-06" db="EMBL/GenBank/DDBJ databases">
        <authorList>
            <consortium name="Lawrence Berkeley National Laboratory"/>
            <person name="Mondo S.J."/>
            <person name="Hensen N."/>
            <person name="Bonometti L."/>
            <person name="Westerberg I."/>
            <person name="Brannstrom I.O."/>
            <person name="Guillou S."/>
            <person name="Cros-Aarteil S."/>
            <person name="Calhoun S."/>
            <person name="Haridas S."/>
            <person name="Kuo A."/>
            <person name="Pangilinan J."/>
            <person name="Riley R."/>
            <person name="Labutti K."/>
            <person name="Andreopoulos B."/>
            <person name="Lipzen A."/>
            <person name="Chen C."/>
            <person name="Yanf M."/>
            <person name="Daum C."/>
            <person name="Ng V."/>
            <person name="Clum A."/>
            <person name="Steindorff A."/>
            <person name="Ohm R."/>
            <person name="Martin F."/>
            <person name="Silar P."/>
            <person name="Natvig D."/>
            <person name="Lalanne C."/>
            <person name="Gautier V."/>
            <person name="Ament-Velasquez S.L."/>
            <person name="Kruys A."/>
            <person name="Hutchinson M.I."/>
            <person name="Powell A.J."/>
            <person name="Barry K."/>
            <person name="Miller A.N."/>
            <person name="Grigoriev I.V."/>
            <person name="Debuchy R."/>
            <person name="Gladieux P."/>
            <person name="Thoren M.H."/>
            <person name="Johannesson H."/>
        </authorList>
    </citation>
    <scope>NUCLEOTIDE SEQUENCE</scope>
    <source>
        <strain evidence="1">CBS 333.67</strain>
    </source>
</reference>
<comment type="caution">
    <text evidence="1">The sequence shown here is derived from an EMBL/GenBank/DDBJ whole genome shotgun (WGS) entry which is preliminary data.</text>
</comment>
<proteinExistence type="predicted"/>